<accession>A0ABU5F916</accession>
<protein>
    <recommendedName>
        <fullName evidence="3">Transposase</fullName>
    </recommendedName>
</protein>
<dbReference type="SUPFAM" id="SSF53098">
    <property type="entry name" value="Ribonuclease H-like"/>
    <property type="match status" value="1"/>
</dbReference>
<evidence type="ECO:0008006" key="3">
    <source>
        <dbReference type="Google" id="ProtNLM"/>
    </source>
</evidence>
<dbReference type="EMBL" id="JAXBLV010000244">
    <property type="protein sequence ID" value="MDY3563603.1"/>
    <property type="molecule type" value="Genomic_DNA"/>
</dbReference>
<comment type="caution">
    <text evidence="1">The sequence shown here is derived from an EMBL/GenBank/DDBJ whole genome shotgun (WGS) entry which is preliminary data.</text>
</comment>
<dbReference type="RefSeq" id="WP_320689771.1">
    <property type="nucleotide sequence ID" value="NZ_JAXBLV010000244.1"/>
</dbReference>
<reference evidence="2" key="1">
    <citation type="journal article" date="2023" name="Mar. Drugs">
        <title>Gemmata algarum, a Novel Planctomycete Isolated from an Algal Mat, Displays Antimicrobial Activity.</title>
        <authorList>
            <person name="Kumar G."/>
            <person name="Kallscheuer N."/>
            <person name="Kashif M."/>
            <person name="Ahamad S."/>
            <person name="Jagadeeshwari U."/>
            <person name="Pannikurungottu S."/>
            <person name="Haufschild T."/>
            <person name="Kabuu M."/>
            <person name="Sasikala C."/>
            <person name="Jogler C."/>
            <person name="Ramana C."/>
        </authorList>
    </citation>
    <scope>NUCLEOTIDE SEQUENCE [LARGE SCALE GENOMIC DNA]</scope>
    <source>
        <strain evidence="2">JC673</strain>
    </source>
</reference>
<evidence type="ECO:0000313" key="1">
    <source>
        <dbReference type="EMBL" id="MDY3563603.1"/>
    </source>
</evidence>
<dbReference type="Proteomes" id="UP001272242">
    <property type="component" value="Unassembled WGS sequence"/>
</dbReference>
<name>A0ABU5F916_9BACT</name>
<organism evidence="1 2">
    <name type="scientific">Gemmata algarum</name>
    <dbReference type="NCBI Taxonomy" id="2975278"/>
    <lineage>
        <taxon>Bacteria</taxon>
        <taxon>Pseudomonadati</taxon>
        <taxon>Planctomycetota</taxon>
        <taxon>Planctomycetia</taxon>
        <taxon>Gemmatales</taxon>
        <taxon>Gemmataceae</taxon>
        <taxon>Gemmata</taxon>
    </lineage>
</organism>
<dbReference type="Gene3D" id="3.90.350.10">
    <property type="entry name" value="Transposase Inhibitor Protein From Tn5, Chain A, domain 1"/>
    <property type="match status" value="1"/>
</dbReference>
<evidence type="ECO:0000313" key="2">
    <source>
        <dbReference type="Proteomes" id="UP001272242"/>
    </source>
</evidence>
<proteinExistence type="predicted"/>
<gene>
    <name evidence="1" type="ORF">R5W23_005217</name>
</gene>
<sequence>MVSWYCQRPIIERYHKYLKSGCGVERLQHRTPETLSAAGGLRGLRDAARDPAPRDQPAAPLAGATAVQALSTWRTGRSDPN</sequence>
<dbReference type="InterPro" id="IPR012337">
    <property type="entry name" value="RNaseH-like_sf"/>
</dbReference>
<keyword evidence="2" id="KW-1185">Reference proteome</keyword>